<dbReference type="Proteomes" id="UP000183898">
    <property type="component" value="Unassembled WGS sequence"/>
</dbReference>
<organism evidence="3 4">
    <name type="scientific">Nitrosospira multiformis</name>
    <dbReference type="NCBI Taxonomy" id="1231"/>
    <lineage>
        <taxon>Bacteria</taxon>
        <taxon>Pseudomonadati</taxon>
        <taxon>Pseudomonadota</taxon>
        <taxon>Betaproteobacteria</taxon>
        <taxon>Nitrosomonadales</taxon>
        <taxon>Nitrosomonadaceae</taxon>
        <taxon>Nitrosospira</taxon>
    </lineage>
</organism>
<keyword evidence="2" id="KW-0472">Membrane</keyword>
<dbReference type="PIRSF" id="PIRSF029218">
    <property type="entry name" value="ParE"/>
    <property type="match status" value="1"/>
</dbReference>
<evidence type="ECO:0000313" key="4">
    <source>
        <dbReference type="Proteomes" id="UP000183898"/>
    </source>
</evidence>
<evidence type="ECO:0000313" key="3">
    <source>
        <dbReference type="EMBL" id="SEO49497.1"/>
    </source>
</evidence>
<dbReference type="RefSeq" id="WP_074749219.1">
    <property type="nucleotide sequence ID" value="NZ_FOCT01000028.1"/>
</dbReference>
<evidence type="ECO:0000256" key="2">
    <source>
        <dbReference type="SAM" id="Phobius"/>
    </source>
</evidence>
<accession>A0A1H8Q6F6</accession>
<keyword evidence="2" id="KW-1133">Transmembrane helix</keyword>
<feature type="transmembrane region" description="Helical" evidence="2">
    <location>
        <begin position="51"/>
        <end position="67"/>
    </location>
</feature>
<dbReference type="EMBL" id="FOCT01000028">
    <property type="protein sequence ID" value="SEO49497.1"/>
    <property type="molecule type" value="Genomic_DNA"/>
</dbReference>
<keyword evidence="1" id="KW-1277">Toxin-antitoxin system</keyword>
<protein>
    <submittedName>
        <fullName evidence="3">Toxin ParE1/3/4</fullName>
    </submittedName>
</protein>
<proteinExistence type="predicted"/>
<dbReference type="InterPro" id="IPR028344">
    <property type="entry name" value="ParE1/4"/>
</dbReference>
<evidence type="ECO:0000256" key="1">
    <source>
        <dbReference type="ARBA" id="ARBA00022649"/>
    </source>
</evidence>
<keyword evidence="2" id="KW-0812">Transmembrane</keyword>
<dbReference type="InterPro" id="IPR007712">
    <property type="entry name" value="RelE/ParE_toxin"/>
</dbReference>
<dbReference type="InterPro" id="IPR035093">
    <property type="entry name" value="RelE/ParE_toxin_dom_sf"/>
</dbReference>
<reference evidence="3 4" key="1">
    <citation type="submission" date="2016-10" db="EMBL/GenBank/DDBJ databases">
        <authorList>
            <person name="de Groot N.N."/>
        </authorList>
    </citation>
    <scope>NUCLEOTIDE SEQUENCE [LARGE SCALE GENOMIC DNA]</scope>
    <source>
        <strain evidence="3 4">Nl18</strain>
    </source>
</reference>
<name>A0A1H8Q6F6_9PROT</name>
<sequence>TYRQWNEEQANHYIDMLTAAFVELAGAPMIAGACDHVRSGYRRYNVGRHMIYFRITPYGIAIIRILHDRMEASRHL</sequence>
<dbReference type="Gene3D" id="3.30.2310.20">
    <property type="entry name" value="RelE-like"/>
    <property type="match status" value="1"/>
</dbReference>
<dbReference type="Pfam" id="PF05016">
    <property type="entry name" value="ParE_toxin"/>
    <property type="match status" value="1"/>
</dbReference>
<dbReference type="AlphaFoldDB" id="A0A1H8Q6F6"/>
<feature type="non-terminal residue" evidence="3">
    <location>
        <position position="1"/>
    </location>
</feature>
<gene>
    <name evidence="3" type="ORF">SAMN05216404_1281</name>
</gene>